<dbReference type="HOGENOM" id="CLU_046706_0_0_5"/>
<gene>
    <name evidence="2" type="ordered locus">RPA4281</name>
    <name evidence="3" type="ORF">TX73_022185</name>
</gene>
<organism evidence="2">
    <name type="scientific">Rhodopseudomonas palustris (strain ATCC BAA-98 / CGA009)</name>
    <dbReference type="NCBI Taxonomy" id="258594"/>
    <lineage>
        <taxon>Bacteria</taxon>
        <taxon>Pseudomonadati</taxon>
        <taxon>Pseudomonadota</taxon>
        <taxon>Alphaproteobacteria</taxon>
        <taxon>Hyphomicrobiales</taxon>
        <taxon>Nitrobacteraceae</taxon>
        <taxon>Rhodopseudomonas</taxon>
    </lineage>
</organism>
<dbReference type="EMBL" id="BX572606">
    <property type="protein sequence ID" value="CAE29722.1"/>
    <property type="molecule type" value="Genomic_DNA"/>
</dbReference>
<evidence type="ECO:0000313" key="4">
    <source>
        <dbReference type="Proteomes" id="UP000001426"/>
    </source>
</evidence>
<evidence type="ECO:0000313" key="3">
    <source>
        <dbReference type="EMBL" id="WCL94472.1"/>
    </source>
</evidence>
<reference evidence="3" key="3">
    <citation type="submission" date="2022-12" db="EMBL/GenBank/DDBJ databases">
        <title>Complete genome sequence of Rhodopseudomonas palustris CGA0092 and corrections to the R. palustris CGA009 genome sequence.</title>
        <authorList>
            <person name="Mazny B.R."/>
            <person name="Sheff O.F."/>
            <person name="LaSarre B."/>
            <person name="McKinlay A."/>
            <person name="McKinlay J.B."/>
        </authorList>
    </citation>
    <scope>NUCLEOTIDE SEQUENCE</scope>
    <source>
        <strain evidence="3">CGA009</strain>
    </source>
</reference>
<dbReference type="Proteomes" id="UP000001426">
    <property type="component" value="Chromosome"/>
</dbReference>
<evidence type="ECO:0000313" key="2">
    <source>
        <dbReference type="EMBL" id="CAE29722.1"/>
    </source>
</evidence>
<dbReference type="STRING" id="258594.RPA4281"/>
<dbReference type="GeneID" id="66895410"/>
<sequence>MTPRFLRDRSANVAVIFAIALIPLLGAVGSAVDYTIASNQRMKMQTALDSAVLAGVLEPTDAAKIARASAAFTANFQPSWSAATASFTVNGGELGGSANSTVPTQFLGVLGIKTMTIAAQSAAVATAKRKVCILLTASPDAQAFLVNSGAKLTGPTCEIHVASTAGVAGMINSGTTLDVGKVCIKGSATQNGGPYPVVSTGCAAIANPFVGALPPVSAPGCSFTNQTYSAGNVTLSPGTYCGSTNFNGSGTLTLRPGLYVIKSGAMIFNSGWTVSGTGVTFYLADQNATLTFNGNVTAKLSAPSSGSYADILMFEPDGLNRTNLPINGTAGSSWTGMMYLPSRDVTINSVSNVVADSVTMVFATLNATNWSIQPSPSAPAATLTGARLSR</sequence>
<protein>
    <submittedName>
        <fullName evidence="3">Pilus assembly protein</fullName>
    </submittedName>
</protein>
<accession>Q6N1X1</accession>
<dbReference type="Pfam" id="PF13400">
    <property type="entry name" value="Tad"/>
    <property type="match status" value="1"/>
</dbReference>
<proteinExistence type="predicted"/>
<dbReference type="AlphaFoldDB" id="Q6N1X1"/>
<name>Q6N1X1_RHOPA</name>
<feature type="domain" description="Putative Flp pilus-assembly TadG-like N-terminal" evidence="1">
    <location>
        <begin position="12"/>
        <end position="56"/>
    </location>
</feature>
<reference evidence="3" key="1">
    <citation type="submission" date="2003-07" db="EMBL/GenBank/DDBJ databases">
        <authorList>
            <consortium name="Rhodopseudomonas genome consortium"/>
            <person name="Larimer F."/>
            <person name="Harwood C."/>
        </authorList>
    </citation>
    <scope>NUCLEOTIDE SEQUENCE</scope>
    <source>
        <strain evidence="3">CGA009</strain>
    </source>
</reference>
<reference evidence="2 4" key="2">
    <citation type="journal article" date="2004" name="Nat. Biotechnol.">
        <title>Complete genome sequence of the metabolically versatile photosynthetic bacterium Rhodopseudomonas palustris.</title>
        <authorList>
            <person name="Larimer F.W."/>
            <person name="Chain P."/>
            <person name="Hauser L."/>
            <person name="Lamerdin J."/>
            <person name="Malfatti S."/>
            <person name="Do L."/>
            <person name="Land M.L."/>
            <person name="Pelletier D.A."/>
            <person name="Beatty J.T."/>
            <person name="Lang A.S."/>
            <person name="Tabita F.R."/>
            <person name="Gibson J.L."/>
            <person name="Hanson T.E."/>
            <person name="Bobst C."/>
            <person name="Torres J.L."/>
            <person name="Peres C."/>
            <person name="Harrison F.H."/>
            <person name="Gibson J."/>
            <person name="Harwood C.S."/>
        </authorList>
    </citation>
    <scope>NUCLEOTIDE SEQUENCE [LARGE SCALE GENOMIC DNA]</scope>
    <source>
        <strain evidence="4">ATCC BAA-98 / CGA009</strain>
        <strain evidence="2">CGA009</strain>
    </source>
</reference>
<dbReference type="EMBL" id="CP116810">
    <property type="protein sequence ID" value="WCL94472.1"/>
    <property type="molecule type" value="Genomic_DNA"/>
</dbReference>
<dbReference type="eggNOG" id="COG4961">
    <property type="taxonomic scope" value="Bacteria"/>
</dbReference>
<dbReference type="InterPro" id="IPR028087">
    <property type="entry name" value="Tad_N"/>
</dbReference>
<keyword evidence="4" id="KW-1185">Reference proteome</keyword>
<dbReference type="KEGG" id="rpa:TX73_022185"/>
<dbReference type="RefSeq" id="WP_011159816.1">
    <property type="nucleotide sequence ID" value="NZ_CP116810.1"/>
</dbReference>
<evidence type="ECO:0000259" key="1">
    <source>
        <dbReference type="Pfam" id="PF13400"/>
    </source>
</evidence>